<name>A0ABM7VLL2_9BACT</name>
<feature type="compositionally biased region" description="Basic residues" evidence="1">
    <location>
        <begin position="151"/>
        <end position="160"/>
    </location>
</feature>
<dbReference type="EMBL" id="AP025296">
    <property type="protein sequence ID" value="BDD01884.1"/>
    <property type="molecule type" value="Genomic_DNA"/>
</dbReference>
<geneLocation type="plasmid" evidence="2 3">
    <name>pPP4</name>
</geneLocation>
<feature type="region of interest" description="Disordered" evidence="1">
    <location>
        <begin position="141"/>
        <end position="160"/>
    </location>
</feature>
<evidence type="ECO:0000256" key="1">
    <source>
        <dbReference type="SAM" id="MobiDB-lite"/>
    </source>
</evidence>
<evidence type="ECO:0000313" key="2">
    <source>
        <dbReference type="EMBL" id="BDD01884.1"/>
    </source>
</evidence>
<proteinExistence type="predicted"/>
<accession>A0ABM7VLL2</accession>
<reference evidence="2 3" key="1">
    <citation type="submission" date="2021-12" db="EMBL/GenBank/DDBJ databases">
        <title>Genome sequencing of bacteria with rrn-lacking chromosome and rrn-plasmid.</title>
        <authorList>
            <person name="Anda M."/>
            <person name="Iwasaki W."/>
        </authorList>
    </citation>
    <scope>NUCLEOTIDE SEQUENCE [LARGE SCALE GENOMIC DNA]</scope>
    <source>
        <strain evidence="2 3">NBRC 101262</strain>
        <plasmid evidence="2 3">pPP4</plasmid>
    </source>
</reference>
<gene>
    <name evidence="2" type="ORF">PEPS_41640</name>
</gene>
<organism evidence="2 3">
    <name type="scientific">Persicobacter psychrovividus</name>
    <dbReference type="NCBI Taxonomy" id="387638"/>
    <lineage>
        <taxon>Bacteria</taxon>
        <taxon>Pseudomonadati</taxon>
        <taxon>Bacteroidota</taxon>
        <taxon>Cytophagia</taxon>
        <taxon>Cytophagales</taxon>
        <taxon>Persicobacteraceae</taxon>
        <taxon>Persicobacter</taxon>
    </lineage>
</organism>
<evidence type="ECO:0000313" key="3">
    <source>
        <dbReference type="Proteomes" id="UP001354989"/>
    </source>
</evidence>
<dbReference type="Proteomes" id="UP001354989">
    <property type="component" value="Plasmid pPP4"/>
</dbReference>
<protein>
    <recommendedName>
        <fullName evidence="4">LTXXQ motif family protein</fullName>
    </recommendedName>
</protein>
<keyword evidence="3" id="KW-1185">Reference proteome</keyword>
<keyword evidence="2" id="KW-0614">Plasmid</keyword>
<sequence length="160" mass="18416">MLLIEDIFGPAFIPLHLNQHKNSIHLQTHIKTMSILKSTFAFAMLAIFSVGLAIAQPPADRQGPPMPDAAQIEAMMTKMSQELSLSSDQQQQVQQLFDQHFKAVEEKMANGRPERSEMKQLKDELDQQVNAVLSEEQQALYEKYKKENRPQRGRKERREK</sequence>
<evidence type="ECO:0008006" key="4">
    <source>
        <dbReference type="Google" id="ProtNLM"/>
    </source>
</evidence>